<dbReference type="RefSeq" id="WP_043396767.1">
    <property type="nucleotide sequence ID" value="NZ_JXST01000018.1"/>
</dbReference>
<dbReference type="PANTHER" id="PTHR43180:SF66">
    <property type="entry name" value="SHORT-CHAIN DEHYDROGENASE_REDUCTASE FAMILY PROTEIN"/>
    <property type="match status" value="1"/>
</dbReference>
<evidence type="ECO:0000256" key="3">
    <source>
        <dbReference type="RuleBase" id="RU000363"/>
    </source>
</evidence>
<name>A0A0D1JUN4_9MYCO</name>
<dbReference type="Proteomes" id="UP000032221">
    <property type="component" value="Unassembled WGS sequence"/>
</dbReference>
<evidence type="ECO:0000313" key="4">
    <source>
        <dbReference type="EMBL" id="KIU16289.1"/>
    </source>
</evidence>
<dbReference type="EMBL" id="JXST01000018">
    <property type="protein sequence ID" value="KIU16289.1"/>
    <property type="molecule type" value="Genomic_DNA"/>
</dbReference>
<dbReference type="PANTHER" id="PTHR43180">
    <property type="entry name" value="3-OXOACYL-(ACYL-CARRIER-PROTEIN) REDUCTASE (AFU_ORTHOLOGUE AFUA_6G11210)"/>
    <property type="match status" value="1"/>
</dbReference>
<dbReference type="InterPro" id="IPR036291">
    <property type="entry name" value="NAD(P)-bd_dom_sf"/>
</dbReference>
<dbReference type="PRINTS" id="PR00081">
    <property type="entry name" value="GDHRDH"/>
</dbReference>
<evidence type="ECO:0000313" key="5">
    <source>
        <dbReference type="Proteomes" id="UP000032221"/>
    </source>
</evidence>
<keyword evidence="5" id="KW-1185">Reference proteome</keyword>
<dbReference type="STRING" id="280871.TL10_14105"/>
<dbReference type="GO" id="GO:0016491">
    <property type="term" value="F:oxidoreductase activity"/>
    <property type="evidence" value="ECO:0007669"/>
    <property type="project" value="UniProtKB-KW"/>
</dbReference>
<dbReference type="CDD" id="cd05233">
    <property type="entry name" value="SDR_c"/>
    <property type="match status" value="1"/>
</dbReference>
<dbReference type="AlphaFoldDB" id="A0A0D1JUN4"/>
<protein>
    <submittedName>
        <fullName evidence="4">Oxidoreductase</fullName>
    </submittedName>
</protein>
<comment type="similarity">
    <text evidence="1 3">Belongs to the short-chain dehydrogenases/reductases (SDR) family.</text>
</comment>
<accession>A0A0D1JUN4</accession>
<dbReference type="Gene3D" id="3.40.50.720">
    <property type="entry name" value="NAD(P)-binding Rossmann-like Domain"/>
    <property type="match status" value="1"/>
</dbReference>
<reference evidence="4 5" key="1">
    <citation type="submission" date="2015-01" db="EMBL/GenBank/DDBJ databases">
        <title>Genome sequence of Mycobacterium llatzerense and Mycobacterium immunogenum recovered from brain abscess.</title>
        <authorList>
            <person name="Greninger A.L."/>
            <person name="Langelier C."/>
            <person name="Cunningham G."/>
            <person name="Chiu C.Y."/>
            <person name="Miller S."/>
        </authorList>
    </citation>
    <scope>NUCLEOTIDE SEQUENCE [LARGE SCALE GENOMIC DNA]</scope>
    <source>
        <strain evidence="4 5">CLUC14</strain>
    </source>
</reference>
<dbReference type="PRINTS" id="PR00080">
    <property type="entry name" value="SDRFAMILY"/>
</dbReference>
<dbReference type="SUPFAM" id="SSF51735">
    <property type="entry name" value="NAD(P)-binding Rossmann-fold domains"/>
    <property type="match status" value="1"/>
</dbReference>
<proteinExistence type="inferred from homology"/>
<dbReference type="Pfam" id="PF00106">
    <property type="entry name" value="adh_short"/>
    <property type="match status" value="1"/>
</dbReference>
<dbReference type="PATRIC" id="fig|280871.6.peg.2928"/>
<sequence length="286" mass="30201">MARARQQTYSLDRKVVFLTGAGGGLGAATAALLTRRGAQVALADIDLSAAERTARTLPPGQVLTVDCDVTAIDSVHAAVRKVEDQFGRIDVTIANAGLMGRGGTFRTLATDEVDRVLSVNVSGVLNTVSATIDSVIHNRGQIALVSSVFAYLNGVGAMPYAMSKAAVEQAGRALAVELASHGATAMTAYFSLIETGMIQHGIDEDPHVQALMSAMPKFILKRIQPTTAAAVIVNGLEQRRRTVSAPARWRPVSALRGVLGPLVDARLARDIGVQRALSELDTRHRG</sequence>
<gene>
    <name evidence="4" type="ORF">TL10_14105</name>
</gene>
<dbReference type="OrthoDB" id="3743899at2"/>
<comment type="caution">
    <text evidence="4">The sequence shown here is derived from an EMBL/GenBank/DDBJ whole genome shotgun (WGS) entry which is preliminary data.</text>
</comment>
<keyword evidence="2" id="KW-0560">Oxidoreductase</keyword>
<evidence type="ECO:0000256" key="1">
    <source>
        <dbReference type="ARBA" id="ARBA00006484"/>
    </source>
</evidence>
<evidence type="ECO:0000256" key="2">
    <source>
        <dbReference type="ARBA" id="ARBA00023002"/>
    </source>
</evidence>
<organism evidence="4 5">
    <name type="scientific">Mycolicibacterium llatzerense</name>
    <dbReference type="NCBI Taxonomy" id="280871"/>
    <lineage>
        <taxon>Bacteria</taxon>
        <taxon>Bacillati</taxon>
        <taxon>Actinomycetota</taxon>
        <taxon>Actinomycetes</taxon>
        <taxon>Mycobacteriales</taxon>
        <taxon>Mycobacteriaceae</taxon>
        <taxon>Mycolicibacterium</taxon>
    </lineage>
</organism>
<dbReference type="InterPro" id="IPR002347">
    <property type="entry name" value="SDR_fam"/>
</dbReference>